<name>A0A0M3I0G7_ASCLU</name>
<dbReference type="SMART" id="SM00353">
    <property type="entry name" value="HLH"/>
    <property type="match status" value="1"/>
</dbReference>
<evidence type="ECO:0000259" key="6">
    <source>
        <dbReference type="PROSITE" id="PS50888"/>
    </source>
</evidence>
<dbReference type="Gene3D" id="4.10.280.10">
    <property type="entry name" value="Helix-loop-helix DNA-binding domain"/>
    <property type="match status" value="1"/>
</dbReference>
<reference evidence="8" key="1">
    <citation type="submission" date="2017-02" db="UniProtKB">
        <authorList>
            <consortium name="WormBaseParasite"/>
        </authorList>
    </citation>
    <scope>IDENTIFICATION</scope>
</reference>
<evidence type="ECO:0000256" key="3">
    <source>
        <dbReference type="ARBA" id="ARBA00023125"/>
    </source>
</evidence>
<dbReference type="GO" id="GO:0005634">
    <property type="term" value="C:nucleus"/>
    <property type="evidence" value="ECO:0007669"/>
    <property type="project" value="TreeGrafter"/>
</dbReference>
<dbReference type="InterPro" id="IPR036638">
    <property type="entry name" value="HLH_DNA-bd_sf"/>
</dbReference>
<protein>
    <submittedName>
        <fullName evidence="8">BHLH domain-containing protein</fullName>
    </submittedName>
</protein>
<dbReference type="SUPFAM" id="SSF47459">
    <property type="entry name" value="HLH, helix-loop-helix DNA-binding domain"/>
    <property type="match status" value="1"/>
</dbReference>
<dbReference type="GO" id="GO:0000981">
    <property type="term" value="F:DNA-binding transcription factor activity, RNA polymerase II-specific"/>
    <property type="evidence" value="ECO:0007669"/>
    <property type="project" value="TreeGrafter"/>
</dbReference>
<accession>A0A0M3I0G7</accession>
<keyword evidence="1" id="KW-0217">Developmental protein</keyword>
<dbReference type="Pfam" id="PF00010">
    <property type="entry name" value="HLH"/>
    <property type="match status" value="1"/>
</dbReference>
<evidence type="ECO:0000256" key="5">
    <source>
        <dbReference type="ARBA" id="ARBA00023242"/>
    </source>
</evidence>
<keyword evidence="7" id="KW-1185">Reference proteome</keyword>
<organism evidence="7 8">
    <name type="scientific">Ascaris lumbricoides</name>
    <name type="common">Giant roundworm</name>
    <dbReference type="NCBI Taxonomy" id="6252"/>
    <lineage>
        <taxon>Eukaryota</taxon>
        <taxon>Metazoa</taxon>
        <taxon>Ecdysozoa</taxon>
        <taxon>Nematoda</taxon>
        <taxon>Chromadorea</taxon>
        <taxon>Rhabditida</taxon>
        <taxon>Spirurina</taxon>
        <taxon>Ascaridomorpha</taxon>
        <taxon>Ascaridoidea</taxon>
        <taxon>Ascarididae</taxon>
        <taxon>Ascaris</taxon>
    </lineage>
</organism>
<dbReference type="InterPro" id="IPR011598">
    <property type="entry name" value="bHLH_dom"/>
</dbReference>
<evidence type="ECO:0000256" key="1">
    <source>
        <dbReference type="ARBA" id="ARBA00022473"/>
    </source>
</evidence>
<keyword evidence="2" id="KW-0805">Transcription regulation</keyword>
<evidence type="ECO:0000313" key="7">
    <source>
        <dbReference type="Proteomes" id="UP000036681"/>
    </source>
</evidence>
<dbReference type="GO" id="GO:0000978">
    <property type="term" value="F:RNA polymerase II cis-regulatory region sequence-specific DNA binding"/>
    <property type="evidence" value="ECO:0007669"/>
    <property type="project" value="TreeGrafter"/>
</dbReference>
<dbReference type="GO" id="GO:0046983">
    <property type="term" value="F:protein dimerization activity"/>
    <property type="evidence" value="ECO:0007669"/>
    <property type="project" value="InterPro"/>
</dbReference>
<keyword evidence="5" id="KW-0539">Nucleus</keyword>
<keyword evidence="3" id="KW-0238">DNA-binding</keyword>
<keyword evidence="4" id="KW-0804">Transcription</keyword>
<dbReference type="PANTHER" id="PTHR20937:SF3">
    <property type="entry name" value="IP14615P"/>
    <property type="match status" value="1"/>
</dbReference>
<dbReference type="AlphaFoldDB" id="A0A0M3I0G7"/>
<dbReference type="PANTHER" id="PTHR20937">
    <property type="entry name" value="IP14615P"/>
    <property type="match status" value="1"/>
</dbReference>
<dbReference type="WBParaSite" id="ALUE_0000961401-mRNA-1">
    <property type="protein sequence ID" value="ALUE_0000961401-mRNA-1"/>
    <property type="gene ID" value="ALUE_0000961401"/>
</dbReference>
<dbReference type="GO" id="GO:0001707">
    <property type="term" value="P:mesoderm formation"/>
    <property type="evidence" value="ECO:0007669"/>
    <property type="project" value="TreeGrafter"/>
</dbReference>
<evidence type="ECO:0000313" key="8">
    <source>
        <dbReference type="WBParaSite" id="ALUE_0000961401-mRNA-1"/>
    </source>
</evidence>
<proteinExistence type="predicted"/>
<dbReference type="InterPro" id="IPR040259">
    <property type="entry name" value="Mesogenin/MesP"/>
</dbReference>
<evidence type="ECO:0000256" key="2">
    <source>
        <dbReference type="ARBA" id="ARBA00023015"/>
    </source>
</evidence>
<dbReference type="PROSITE" id="PS50888">
    <property type="entry name" value="BHLH"/>
    <property type="match status" value="1"/>
</dbReference>
<evidence type="ECO:0000256" key="4">
    <source>
        <dbReference type="ARBA" id="ARBA00023163"/>
    </source>
</evidence>
<dbReference type="Proteomes" id="UP000036681">
    <property type="component" value="Unplaced"/>
</dbReference>
<feature type="domain" description="BHLH" evidence="6">
    <location>
        <begin position="33"/>
        <end position="84"/>
    </location>
</feature>
<sequence length="136" mass="15802">MIDNEGPMNCLFAETLLYRWLTSLIMKPVSEEEQRRLAAVREKTRMKAMNVAFDRLRGKLRVDRGRKVPKVKTLRLAIEYINDLRRALNRSMHGERYDVRKADLSALMQEQQKINATTRNICCHAHHGATVNPLVV</sequence>